<name>A0ABY5RRS5_9HYPH</name>
<keyword evidence="3" id="KW-1185">Reference proteome</keyword>
<dbReference type="PANTHER" id="PTHR12558">
    <property type="entry name" value="CELL DIVISION CYCLE 16,23,27"/>
    <property type="match status" value="1"/>
</dbReference>
<feature type="repeat" description="TPR" evidence="1">
    <location>
        <begin position="89"/>
        <end position="122"/>
    </location>
</feature>
<sequence>MKLLSRYPECWAIMLLYNKIFLLAAALALAGCQSMNGSDQAGKERAVSQEQYVDTDQPQQLGREQFARGNYALAERYFQAAVEQMPQDGDSWIGLAASYDQLGRFDLADRAYEQAVKIKGNTPQLLNNRGYSYLLRGDAARADILFRQARASSPNNQTINNNIAILKRTQVNP</sequence>
<dbReference type="SMART" id="SM00028">
    <property type="entry name" value="TPR"/>
    <property type="match status" value="3"/>
</dbReference>
<accession>A0ABY5RRS5</accession>
<keyword evidence="1" id="KW-0802">TPR repeat</keyword>
<evidence type="ECO:0000313" key="2">
    <source>
        <dbReference type="EMBL" id="UVF18487.1"/>
    </source>
</evidence>
<dbReference type="PROSITE" id="PS51257">
    <property type="entry name" value="PROKAR_LIPOPROTEIN"/>
    <property type="match status" value="1"/>
</dbReference>
<gene>
    <name evidence="2" type="ORF">HPT29_018625</name>
</gene>
<dbReference type="RefSeq" id="WP_259060160.1">
    <property type="nucleotide sequence ID" value="NZ_CP102845.1"/>
</dbReference>
<dbReference type="SUPFAM" id="SSF48452">
    <property type="entry name" value="TPR-like"/>
    <property type="match status" value="1"/>
</dbReference>
<dbReference type="PROSITE" id="PS50005">
    <property type="entry name" value="TPR"/>
    <property type="match status" value="2"/>
</dbReference>
<evidence type="ECO:0000313" key="3">
    <source>
        <dbReference type="Proteomes" id="UP001017257"/>
    </source>
</evidence>
<dbReference type="Proteomes" id="UP001017257">
    <property type="component" value="Chromosome"/>
</dbReference>
<dbReference type="Gene3D" id="1.25.40.10">
    <property type="entry name" value="Tetratricopeptide repeat domain"/>
    <property type="match status" value="1"/>
</dbReference>
<protein>
    <submittedName>
        <fullName evidence="2">Tetratricopeptide repeat protein</fullName>
    </submittedName>
</protein>
<dbReference type="InterPro" id="IPR011990">
    <property type="entry name" value="TPR-like_helical_dom_sf"/>
</dbReference>
<feature type="repeat" description="TPR" evidence="1">
    <location>
        <begin position="55"/>
        <end position="88"/>
    </location>
</feature>
<organism evidence="2 3">
    <name type="scientific">Microvirga terrae</name>
    <dbReference type="NCBI Taxonomy" id="2740529"/>
    <lineage>
        <taxon>Bacteria</taxon>
        <taxon>Pseudomonadati</taxon>
        <taxon>Pseudomonadota</taxon>
        <taxon>Alphaproteobacteria</taxon>
        <taxon>Hyphomicrobiales</taxon>
        <taxon>Methylobacteriaceae</taxon>
        <taxon>Microvirga</taxon>
    </lineage>
</organism>
<dbReference type="EMBL" id="CP102845">
    <property type="protein sequence ID" value="UVF18487.1"/>
    <property type="molecule type" value="Genomic_DNA"/>
</dbReference>
<proteinExistence type="predicted"/>
<dbReference type="InterPro" id="IPR019734">
    <property type="entry name" value="TPR_rpt"/>
</dbReference>
<dbReference type="PANTHER" id="PTHR12558:SF13">
    <property type="entry name" value="CELL DIVISION CYCLE PROTEIN 27 HOMOLOG"/>
    <property type="match status" value="1"/>
</dbReference>
<dbReference type="Pfam" id="PF14559">
    <property type="entry name" value="TPR_19"/>
    <property type="match status" value="1"/>
</dbReference>
<evidence type="ECO:0000256" key="1">
    <source>
        <dbReference type="PROSITE-ProRule" id="PRU00339"/>
    </source>
</evidence>
<reference evidence="2" key="1">
    <citation type="submission" date="2022-08" db="EMBL/GenBank/DDBJ databases">
        <title>Microvirga terrae sp. nov., isolated from soil.</title>
        <authorList>
            <person name="Kim K.H."/>
            <person name="Seo Y.L."/>
            <person name="Kim J.M."/>
            <person name="Lee J.K."/>
            <person name="Han D.M."/>
            <person name="Jeon C.O."/>
        </authorList>
    </citation>
    <scope>NUCLEOTIDE SEQUENCE</scope>
    <source>
        <strain evidence="2">R24</strain>
    </source>
</reference>